<keyword evidence="4" id="KW-1185">Reference proteome</keyword>
<keyword evidence="1" id="KW-0472">Membrane</keyword>
<comment type="caution">
    <text evidence="3">The sequence shown here is derived from an EMBL/GenBank/DDBJ whole genome shotgun (WGS) entry which is preliminary data.</text>
</comment>
<dbReference type="InterPro" id="IPR007890">
    <property type="entry name" value="CHASE2"/>
</dbReference>
<reference evidence="3 4" key="1">
    <citation type="journal article" date="2021" name="Microorganisms">
        <title>Genome Evolution of Filamentous Cyanobacterium Nostoc Species: From Facultative Symbiosis to Free Living.</title>
        <authorList>
            <person name="Huo D."/>
            <person name="Li H."/>
            <person name="Cai F."/>
            <person name="Guo X."/>
            <person name="Qiao Z."/>
            <person name="Wang W."/>
            <person name="Yu G."/>
            <person name="Li R."/>
        </authorList>
    </citation>
    <scope>NUCLEOTIDE SEQUENCE [LARGE SCALE GENOMIC DNA]</scope>
    <source>
        <strain evidence="3 4">CHAB 5714</strain>
    </source>
</reference>
<keyword evidence="1" id="KW-1133">Transmembrane helix</keyword>
<sequence>MTNLYLKVQRIEQVCLFELSWGTTQRLSAKTSYPENLTLFYQEWQRNYLSFYKNLSSDNNSLRGRVESEGSFATPPVDWQAKLVQAEAKFLLEFHKWLRSGDLYEIRQAITQAAFLTKNSQSTKIKFFITCDAVELAHLPWESWEICTESAFSPIKINVVRTPINISQKLINQHHICRGKARVLVILGDDTGLNFEAEKKAIADLKNTDEVKFVGWQSGKDINELKAELKTAIASQRGWDILLFAGHSNETVLTGGEVGIAPNNAISISEIAPLLNIAIAKGLKFALFNSCNGLSIANTLIDLGFSQVAIMREPIHNKVASKFLLQLLKALGEYKDVQEALISACQYLKLEDNLKYPSAYLIPSLFLHPEASLFRFQPGINDRLQKILPSRLETVVLSALFIVSTQLPIQKSLLEQRLKSQAIYRQLIGQVQSEEKSHKIPPVLLVQIDEESIRKAKVSHPRPMDRKVIAQLVDKAREKGAKVIGIDFLLDRYQGKNDEVLANSLQTAVNSSQPTWFVLATTSALNGEPLKVIPEIAKCNWSLQGEIEVLPGYLPLFSSSNEPECQQFKSNQSQAYSFSSLLALSHQLEKATSQLAAIPKQKRQGVISVSANTDETEIQQVQQPKLDNKNDLIKDIYTFIKNNKLKNNIFQSPRVNLQPLTEFSYRFGQMWLHPIIDFSISPNQIYHTIPAWQFWENNSQDSTIFNLQNQIVIIAPGGYGEAGMSKDGEDNFDLPPAVKQWRLYENPNNVNEVFTGGEIHAYNVHHYLNQRFIIPIPDLWMILLAAFIGKSLYFLIKKNPRLRSQFLLSLGAATAIYGILSLQIYLWAIAILLPWLLPSLTVWFYIISAYLTRETYE</sequence>
<dbReference type="EMBL" id="JAIVFQ010000093">
    <property type="protein sequence ID" value="MCC5603809.1"/>
    <property type="molecule type" value="Genomic_DNA"/>
</dbReference>
<keyword evidence="1" id="KW-0812">Transmembrane</keyword>
<evidence type="ECO:0000313" key="3">
    <source>
        <dbReference type="EMBL" id="MCC5603809.1"/>
    </source>
</evidence>
<feature type="transmembrane region" description="Helical" evidence="1">
    <location>
        <begin position="835"/>
        <end position="852"/>
    </location>
</feature>
<gene>
    <name evidence="3" type="ORF">LC586_32725</name>
</gene>
<feature type="domain" description="CHASE2" evidence="2">
    <location>
        <begin position="420"/>
        <end position="796"/>
    </location>
</feature>
<proteinExistence type="predicted"/>
<dbReference type="RefSeq" id="WP_229489598.1">
    <property type="nucleotide sequence ID" value="NZ_JAIVFQ010000093.1"/>
</dbReference>
<feature type="transmembrane region" description="Helical" evidence="1">
    <location>
        <begin position="808"/>
        <end position="829"/>
    </location>
</feature>
<evidence type="ECO:0000313" key="4">
    <source>
        <dbReference type="Proteomes" id="UP001199525"/>
    </source>
</evidence>
<protein>
    <submittedName>
        <fullName evidence="3">CHASE2 domain-containing protein</fullName>
    </submittedName>
</protein>
<feature type="transmembrane region" description="Helical" evidence="1">
    <location>
        <begin position="779"/>
        <end position="796"/>
    </location>
</feature>
<dbReference type="Proteomes" id="UP001199525">
    <property type="component" value="Unassembled WGS sequence"/>
</dbReference>
<name>A0ABS8IJ15_9NOSO</name>
<dbReference type="SMART" id="SM01080">
    <property type="entry name" value="CHASE2"/>
    <property type="match status" value="1"/>
</dbReference>
<organism evidence="3 4">
    <name type="scientific">Nostoc favosum CHAB5714</name>
    <dbReference type="NCBI Taxonomy" id="2780399"/>
    <lineage>
        <taxon>Bacteria</taxon>
        <taxon>Bacillati</taxon>
        <taxon>Cyanobacteriota</taxon>
        <taxon>Cyanophyceae</taxon>
        <taxon>Nostocales</taxon>
        <taxon>Nostocaceae</taxon>
        <taxon>Nostoc</taxon>
        <taxon>Nostoc favosum</taxon>
    </lineage>
</organism>
<accession>A0ABS8IJ15</accession>
<evidence type="ECO:0000259" key="2">
    <source>
        <dbReference type="SMART" id="SM01080"/>
    </source>
</evidence>
<dbReference type="Pfam" id="PF05226">
    <property type="entry name" value="CHASE2"/>
    <property type="match status" value="1"/>
</dbReference>
<evidence type="ECO:0000256" key="1">
    <source>
        <dbReference type="SAM" id="Phobius"/>
    </source>
</evidence>